<organismHost>
    <name type="scientific">Sus scrofa</name>
    <name type="common">Pig</name>
    <dbReference type="NCBI Taxonomy" id="9823"/>
</organismHost>
<reference evidence="2" key="2">
    <citation type="submission" date="2019-05" db="EMBL/GenBank/DDBJ databases">
        <title>Genome Sequences of Two African Swine Fever Virus Genotype II Isolates from wild boar in China.</title>
        <authorList>
            <person name="Ren Z."/>
            <person name="Guo H."/>
            <person name="Tu C."/>
        </authorList>
    </citation>
    <scope>NUCLEOTIDE SEQUENCE</scope>
    <source>
        <strain evidence="2">CN/2019/InnerMongolia-AES01</strain>
    </source>
</reference>
<accession>A0A515HF58</accession>
<dbReference type="EMBL" id="MK645909">
    <property type="protein sequence ID" value="QDL88020.1"/>
    <property type="molecule type" value="Genomic_DNA"/>
</dbReference>
<organismHost>
    <name type="scientific">Ornithodoros</name>
    <name type="common">relapsing fever ticks</name>
    <dbReference type="NCBI Taxonomy" id="6937"/>
</organismHost>
<reference evidence="1 3" key="1">
    <citation type="submission" date="2019-03" db="EMBL/GenBank/DDBJ databases">
        <title>Genome comparison of African swine fever virus ASFV-wbBS01 strain and different from ASFV-SY18 from domestic pig.</title>
        <authorList>
            <person name="Zhaowen R."/>
            <person name="Huancheng G."/>
            <person name="Changchun T."/>
        </authorList>
    </citation>
    <scope>NUCLEOTIDE SEQUENCE [LARGE SCALE GENOMIC DNA]</scope>
    <source>
        <strain evidence="1">ASFV-wbBS01</strain>
    </source>
</reference>
<organism evidence="1 3">
    <name type="scientific">African swine fever virus</name>
    <name type="common">ASFV</name>
    <dbReference type="NCBI Taxonomy" id="10497"/>
    <lineage>
        <taxon>Viruses</taxon>
        <taxon>Varidnaviria</taxon>
        <taxon>Bamfordvirae</taxon>
        <taxon>Nucleocytoviricota</taxon>
        <taxon>Pokkesviricetes</taxon>
        <taxon>Asfuvirales</taxon>
        <taxon>Asfarviridae</taxon>
        <taxon>Asfivirus</taxon>
        <taxon>Asfivirus haemorrhagiae</taxon>
    </lineage>
</organism>
<dbReference type="Proteomes" id="UP000595256">
    <property type="component" value="Segment"/>
</dbReference>
<evidence type="ECO:0000313" key="2">
    <source>
        <dbReference type="EMBL" id="QIA61404.1"/>
    </source>
</evidence>
<protein>
    <submittedName>
        <fullName evidence="1">ASFV_Ch_ACD_00120</fullName>
    </submittedName>
</protein>
<dbReference type="Proteomes" id="UP000316600">
    <property type="component" value="Segment"/>
</dbReference>
<organismHost>
    <name type="scientific">Phacochoerus aethiopicus</name>
    <name type="common">Warthog</name>
    <dbReference type="NCBI Taxonomy" id="85517"/>
</organismHost>
<organismHost>
    <name type="scientific">Phacochoerus africanus</name>
    <name type="common">Warthog</name>
    <dbReference type="NCBI Taxonomy" id="41426"/>
</organismHost>
<evidence type="ECO:0000313" key="3">
    <source>
        <dbReference type="Proteomes" id="UP000316600"/>
    </source>
</evidence>
<organismHost>
    <name type="scientific">Ornithodoros moubata</name>
    <name type="common">Soft tick</name>
    <name type="synonym">Argasid tick</name>
    <dbReference type="NCBI Taxonomy" id="6938"/>
</organismHost>
<gene>
    <name evidence="1" type="primary">ASFV_Ch_ACD_00120</name>
</gene>
<reference evidence="2" key="3">
    <citation type="submission" date="2019-05" db="EMBL/GenBank/DDBJ databases">
        <title>Nanopore Sequencing as a Rapidly Deployable African swine fever Outbreak Tool.</title>
        <authorList>
            <person name="Ren Z."/>
            <person name="Guo H."/>
            <person name="Tu C."/>
            <person name="Yan X."/>
            <person name="He B."/>
        </authorList>
    </citation>
    <scope>NUCLEOTIDE SEQUENCE</scope>
    <source>
        <strain evidence="2">CN/2019/InnerMongolia-AES01</strain>
    </source>
</reference>
<organismHost>
    <name type="scientific">Potamochoerus larvatus</name>
    <name type="common">Bushpig</name>
    <dbReference type="NCBI Taxonomy" id="273792"/>
</organismHost>
<name>A0A515HF58_ASF</name>
<proteinExistence type="predicted"/>
<sequence>MYMVPHIKKK</sequence>
<evidence type="ECO:0000313" key="1">
    <source>
        <dbReference type="EMBL" id="QDL88020.1"/>
    </source>
</evidence>
<dbReference type="EMBL" id="MK940252">
    <property type="protein sequence ID" value="QIA61404.1"/>
    <property type="molecule type" value="Genomic_DNA"/>
</dbReference>